<keyword evidence="1" id="KW-0378">Hydrolase</keyword>
<proteinExistence type="predicted"/>
<protein>
    <submittedName>
        <fullName evidence="1">TIGR02281 family clan AA aspartic protease</fullName>
        <ecNumber evidence="1">3.4.23.-</ecNumber>
    </submittedName>
</protein>
<keyword evidence="1" id="KW-0645">Protease</keyword>
<dbReference type="InterPro" id="IPR034122">
    <property type="entry name" value="Retropepsin-like_bacterial"/>
</dbReference>
<dbReference type="AlphaFoldDB" id="A0A4T1ZZD7"/>
<comment type="caution">
    <text evidence="1">The sequence shown here is derived from an EMBL/GenBank/DDBJ whole genome shotgun (WGS) entry which is preliminary data.</text>
</comment>
<dbReference type="Pfam" id="PF13975">
    <property type="entry name" value="gag-asp_proteas"/>
    <property type="match status" value="1"/>
</dbReference>
<dbReference type="SUPFAM" id="SSF50630">
    <property type="entry name" value="Acid proteases"/>
    <property type="match status" value="1"/>
</dbReference>
<dbReference type="InterPro" id="IPR011969">
    <property type="entry name" value="Clan_AA_Asp_peptidase_C"/>
</dbReference>
<dbReference type="GO" id="GO:0006508">
    <property type="term" value="P:proteolysis"/>
    <property type="evidence" value="ECO:0007669"/>
    <property type="project" value="UniProtKB-KW"/>
</dbReference>
<evidence type="ECO:0000313" key="2">
    <source>
        <dbReference type="Proteomes" id="UP000307541"/>
    </source>
</evidence>
<dbReference type="Proteomes" id="UP000307541">
    <property type="component" value="Unassembled WGS sequence"/>
</dbReference>
<evidence type="ECO:0000313" key="1">
    <source>
        <dbReference type="EMBL" id="TIH09985.1"/>
    </source>
</evidence>
<gene>
    <name evidence="1" type="ORF">D8779_04650</name>
</gene>
<dbReference type="EC" id="3.4.23.-" evidence="1"/>
<dbReference type="NCBIfam" id="TIGR02281">
    <property type="entry name" value="clan_AA_DTGA"/>
    <property type="match status" value="1"/>
</dbReference>
<dbReference type="InterPro" id="IPR001969">
    <property type="entry name" value="Aspartic_peptidase_AS"/>
</dbReference>
<dbReference type="OrthoDB" id="185963at2"/>
<dbReference type="GO" id="GO:0004190">
    <property type="term" value="F:aspartic-type endopeptidase activity"/>
    <property type="evidence" value="ECO:0007669"/>
    <property type="project" value="InterPro"/>
</dbReference>
<dbReference type="RefSeq" id="WP_136663284.1">
    <property type="nucleotide sequence ID" value="NZ_RFLV01000001.1"/>
</dbReference>
<name>A0A4T1ZZD7_9PSED</name>
<dbReference type="PROSITE" id="PS00141">
    <property type="entry name" value="ASP_PROTEASE"/>
    <property type="match status" value="1"/>
</dbReference>
<organism evidence="1 2">
    <name type="scientific">Pseudomonas leptonychotis</name>
    <dbReference type="NCBI Taxonomy" id="2448482"/>
    <lineage>
        <taxon>Bacteria</taxon>
        <taxon>Pseudomonadati</taxon>
        <taxon>Pseudomonadota</taxon>
        <taxon>Gammaproteobacteria</taxon>
        <taxon>Pseudomonadales</taxon>
        <taxon>Pseudomonadaceae</taxon>
        <taxon>Pseudomonas</taxon>
    </lineage>
</organism>
<dbReference type="InterPro" id="IPR021109">
    <property type="entry name" value="Peptidase_aspartic_dom_sf"/>
</dbReference>
<dbReference type="Gene3D" id="2.40.70.10">
    <property type="entry name" value="Acid Proteases"/>
    <property type="match status" value="1"/>
</dbReference>
<accession>A0A4T1ZZD7</accession>
<sequence>MSSQPAGKRAGRVMLVLAWGAALLLATKFFGDWEDAQRNPNRTPESVHGSGYVEVRLASSRQGHYMADGKINGQTVTFLLDTGATSVAVPVEVAQRLGLQAGAAITINTANGRATAHRTRLQRLQLGDIVLTDVDALIAPGMGGDDVLLGMSALKQLEFTQRSGTLMLRQTTSQQPISQQPTLK</sequence>
<keyword evidence="2" id="KW-1185">Reference proteome</keyword>
<reference evidence="1 2" key="1">
    <citation type="submission" date="2018-10" db="EMBL/GenBank/DDBJ databases">
        <title>Pseudomonas leptonychotis sp. nov., isolated from Weddell seals in Antarctica.</title>
        <authorList>
            <person name="Novakova D."/>
            <person name="Svec P."/>
            <person name="Kralova S."/>
            <person name="Kristofova L."/>
            <person name="Zeman M."/>
            <person name="Pantucek R."/>
            <person name="Maslanova I."/>
            <person name="Sedlacek I."/>
        </authorList>
    </citation>
    <scope>NUCLEOTIDE SEQUENCE [LARGE SCALE GENOMIC DNA]</scope>
    <source>
        <strain evidence="1 2">CCM 8849</strain>
    </source>
</reference>
<dbReference type="CDD" id="cd05483">
    <property type="entry name" value="retropepsin_like_bacteria"/>
    <property type="match status" value="1"/>
</dbReference>
<dbReference type="EMBL" id="RFLV01000001">
    <property type="protein sequence ID" value="TIH09985.1"/>
    <property type="molecule type" value="Genomic_DNA"/>
</dbReference>